<dbReference type="AlphaFoldDB" id="A0A8H6W0P5"/>
<dbReference type="RefSeq" id="XP_037218129.1">
    <property type="nucleotide sequence ID" value="XM_037364887.1"/>
</dbReference>
<reference evidence="1" key="1">
    <citation type="submission" date="2020-05" db="EMBL/GenBank/DDBJ databases">
        <title>Mycena genomes resolve the evolution of fungal bioluminescence.</title>
        <authorList>
            <person name="Tsai I.J."/>
        </authorList>
    </citation>
    <scope>NUCLEOTIDE SEQUENCE</scope>
    <source>
        <strain evidence="1">171206Taipei</strain>
    </source>
</reference>
<comment type="caution">
    <text evidence="1">The sequence shown here is derived from an EMBL/GenBank/DDBJ whole genome shotgun (WGS) entry which is preliminary data.</text>
</comment>
<dbReference type="Pfam" id="PF12239">
    <property type="entry name" value="DUF3605"/>
    <property type="match status" value="1"/>
</dbReference>
<dbReference type="GO" id="GO:0006044">
    <property type="term" value="P:N-acetylglucosamine metabolic process"/>
    <property type="evidence" value="ECO:0007669"/>
    <property type="project" value="TreeGrafter"/>
</dbReference>
<dbReference type="GeneID" id="59347403"/>
<evidence type="ECO:0000313" key="1">
    <source>
        <dbReference type="EMBL" id="KAF7298741.1"/>
    </source>
</evidence>
<proteinExistence type="predicted"/>
<keyword evidence="2" id="KW-1185">Reference proteome</keyword>
<dbReference type="Proteomes" id="UP000636479">
    <property type="component" value="Unassembled WGS sequence"/>
</dbReference>
<dbReference type="EMBL" id="JACAZF010000007">
    <property type="protein sequence ID" value="KAF7298741.1"/>
    <property type="molecule type" value="Genomic_DNA"/>
</dbReference>
<accession>A0A8H6W0P5</accession>
<gene>
    <name evidence="1" type="ORF">MIND_00821600</name>
</gene>
<dbReference type="PANTHER" id="PTHR35020:SF2">
    <property type="entry name" value="N-ACETYLGLUCOSAMINE-INDUCED PROTEIN 1"/>
    <property type="match status" value="1"/>
</dbReference>
<dbReference type="GO" id="GO:0005737">
    <property type="term" value="C:cytoplasm"/>
    <property type="evidence" value="ECO:0007669"/>
    <property type="project" value="TreeGrafter"/>
</dbReference>
<name>A0A8H6W0P5_9AGAR</name>
<organism evidence="1 2">
    <name type="scientific">Mycena indigotica</name>
    <dbReference type="NCBI Taxonomy" id="2126181"/>
    <lineage>
        <taxon>Eukaryota</taxon>
        <taxon>Fungi</taxon>
        <taxon>Dikarya</taxon>
        <taxon>Basidiomycota</taxon>
        <taxon>Agaricomycotina</taxon>
        <taxon>Agaricomycetes</taxon>
        <taxon>Agaricomycetidae</taxon>
        <taxon>Agaricales</taxon>
        <taxon>Marasmiineae</taxon>
        <taxon>Mycenaceae</taxon>
        <taxon>Mycena</taxon>
    </lineage>
</organism>
<evidence type="ECO:0000313" key="2">
    <source>
        <dbReference type="Proteomes" id="UP000636479"/>
    </source>
</evidence>
<sequence length="270" mass="29886">MTAAETVVAVPIGTGPPTREELRVHYPAQFTWEQLRAFVNSGDLGLLKRHKALQQRYNLWVAGIKTEHGSMVNYLVNRRLQWGMPDTLSLLGPPFPQDGIPSVATSAALTDLQSTATGLSPPYLSMSTPGEYLSVITNDWPYSVPASVTHTLVWTKIPIFHPSLIDPSIQARIDQDGLWGFTGSSIPPPPLEDCLEALSDWGVTREKMIVSESGTEEEEALVKKAGAPVHAYVLSKWKEEDWETAWFVNPPRLQSVPGLAHVHVFARRKD</sequence>
<dbReference type="PANTHER" id="PTHR35020">
    <property type="entry name" value="N-ACETYLGLUCOSAMINE-INDUCED PROTEIN 1"/>
    <property type="match status" value="1"/>
</dbReference>
<protein>
    <submittedName>
        <fullName evidence="1">Uncharacterized protein</fullName>
    </submittedName>
</protein>
<dbReference type="InterPro" id="IPR022036">
    <property type="entry name" value="DUF3605"/>
</dbReference>
<dbReference type="OrthoDB" id="498286at2759"/>